<name>A0A9R1AU60_TRITD</name>
<dbReference type="OMA" id="RHACAIP"/>
<dbReference type="AlphaFoldDB" id="A0A9R1AU60"/>
<evidence type="ECO:0008006" key="3">
    <source>
        <dbReference type="Google" id="ProtNLM"/>
    </source>
</evidence>
<sequence length="113" mass="12954">MLSRDRYACVGTVEDSAEKTNVVWDPSKNLKHLNLKSLLMSGFEEKDKVTNYIRLVMERAAGLKRIEMYGVHPCEQCDAIDPRRSQVDEARRRLVKERLTHGSSSSVEIIIMC</sequence>
<dbReference type="InterPro" id="IPR044997">
    <property type="entry name" value="F-box_plant"/>
</dbReference>
<keyword evidence="2" id="KW-1185">Reference proteome</keyword>
<dbReference type="Gramene" id="TRITD5Bv1G247940.1">
    <property type="protein sequence ID" value="TRITD5Bv1G247940.1"/>
    <property type="gene ID" value="TRITD5Bv1G247940"/>
</dbReference>
<proteinExistence type="predicted"/>
<dbReference type="Proteomes" id="UP000324705">
    <property type="component" value="Chromosome 5B"/>
</dbReference>
<accession>A0A9R1AU60</accession>
<dbReference type="EMBL" id="LT934120">
    <property type="protein sequence ID" value="VAI40357.1"/>
    <property type="molecule type" value="Genomic_DNA"/>
</dbReference>
<evidence type="ECO:0000313" key="1">
    <source>
        <dbReference type="EMBL" id="VAI40357.1"/>
    </source>
</evidence>
<gene>
    <name evidence="1" type="ORF">TRITD_5Bv1G247940</name>
</gene>
<organism evidence="1 2">
    <name type="scientific">Triticum turgidum subsp. durum</name>
    <name type="common">Durum wheat</name>
    <name type="synonym">Triticum durum</name>
    <dbReference type="NCBI Taxonomy" id="4567"/>
    <lineage>
        <taxon>Eukaryota</taxon>
        <taxon>Viridiplantae</taxon>
        <taxon>Streptophyta</taxon>
        <taxon>Embryophyta</taxon>
        <taxon>Tracheophyta</taxon>
        <taxon>Spermatophyta</taxon>
        <taxon>Magnoliopsida</taxon>
        <taxon>Liliopsida</taxon>
        <taxon>Poales</taxon>
        <taxon>Poaceae</taxon>
        <taxon>BOP clade</taxon>
        <taxon>Pooideae</taxon>
        <taxon>Triticodae</taxon>
        <taxon>Triticeae</taxon>
        <taxon>Triticinae</taxon>
        <taxon>Triticum</taxon>
    </lineage>
</organism>
<protein>
    <recommendedName>
        <fullName evidence="3">FBD domain-containing protein</fullName>
    </recommendedName>
</protein>
<evidence type="ECO:0000313" key="2">
    <source>
        <dbReference type="Proteomes" id="UP000324705"/>
    </source>
</evidence>
<reference evidence="1 2" key="1">
    <citation type="submission" date="2017-09" db="EMBL/GenBank/DDBJ databases">
        <authorList>
            <consortium name="International Durum Wheat Genome Sequencing Consortium (IDWGSC)"/>
            <person name="Milanesi L."/>
        </authorList>
    </citation>
    <scope>NUCLEOTIDE SEQUENCE [LARGE SCALE GENOMIC DNA]</scope>
    <source>
        <strain evidence="2">cv. Svevo</strain>
    </source>
</reference>
<dbReference type="PANTHER" id="PTHR32153">
    <property type="entry name" value="OJ000223_09.16 PROTEIN"/>
    <property type="match status" value="1"/>
</dbReference>